<dbReference type="PROSITE" id="PS50059">
    <property type="entry name" value="FKBP_PPIASE"/>
    <property type="match status" value="1"/>
</dbReference>
<dbReference type="PANTHER" id="PTHR47598">
    <property type="entry name" value="PEPTIDYL-PROLYL CIS-TRANS ISOMERASE FKBP17-2, CHLOROPLASTIC"/>
    <property type="match status" value="1"/>
</dbReference>
<reference evidence="4" key="1">
    <citation type="submission" date="2020-12" db="EMBL/GenBank/DDBJ databases">
        <authorList>
            <person name="Iha C."/>
        </authorList>
    </citation>
    <scope>NUCLEOTIDE SEQUENCE</scope>
</reference>
<keyword evidence="5" id="KW-1185">Reference proteome</keyword>
<dbReference type="Proteomes" id="UP000708148">
    <property type="component" value="Unassembled WGS sequence"/>
</dbReference>
<comment type="catalytic activity">
    <reaction evidence="1">
        <text>[protein]-peptidylproline (omega=180) = [protein]-peptidylproline (omega=0)</text>
        <dbReference type="Rhea" id="RHEA:16237"/>
        <dbReference type="Rhea" id="RHEA-COMP:10747"/>
        <dbReference type="Rhea" id="RHEA-COMP:10748"/>
        <dbReference type="ChEBI" id="CHEBI:83833"/>
        <dbReference type="ChEBI" id="CHEBI:83834"/>
        <dbReference type="EC" id="5.2.1.8"/>
    </reaction>
</comment>
<dbReference type="SUPFAM" id="SSF54534">
    <property type="entry name" value="FKBP-like"/>
    <property type="match status" value="1"/>
</dbReference>
<proteinExistence type="predicted"/>
<dbReference type="EC" id="5.2.1.8" evidence="1"/>
<dbReference type="EMBL" id="CAJHUC010000638">
    <property type="protein sequence ID" value="CAD7697294.1"/>
    <property type="molecule type" value="Genomic_DNA"/>
</dbReference>
<feature type="domain" description="PPIase FKBP-type" evidence="3">
    <location>
        <begin position="170"/>
        <end position="271"/>
    </location>
</feature>
<evidence type="ECO:0000313" key="5">
    <source>
        <dbReference type="Proteomes" id="UP000708148"/>
    </source>
</evidence>
<dbReference type="AlphaFoldDB" id="A0A8S1IQ54"/>
<keyword evidence="1" id="KW-0413">Isomerase</keyword>
<dbReference type="Pfam" id="PF00254">
    <property type="entry name" value="FKBP_C"/>
    <property type="match status" value="1"/>
</dbReference>
<protein>
    <recommendedName>
        <fullName evidence="1">peptidylprolyl isomerase</fullName>
        <ecNumber evidence="1">5.2.1.8</ecNumber>
    </recommendedName>
</protein>
<sequence length="275" mass="29093">MALVGACQLPRVAQRVQAQARVPGLPAPKNQAPERRKGDVDKVSAAPSDVSAEEAEGAETLEASTKDEISSETELDYPLPRATGGEAKRTAGSTDAVSTFLTRRFGLTGGLIWLGILAVGAIGEQIKTRLEVRSEREGAKDVKGSKEVVTASGLRYVDTKIGGGAYPQNDFLVVIQMRGTANGEVFIDTKARGKAIVFIFGKRPFTGGLTLGVEEALRSMKAGGKRRVTIPPELGFGEGAVLFPDETDPQKKGIVPPNATLVVDLELDRVSIPPS</sequence>
<gene>
    <name evidence="4" type="ORF">OSTQU699_LOCUS2655</name>
</gene>
<comment type="caution">
    <text evidence="4">The sequence shown here is derived from an EMBL/GenBank/DDBJ whole genome shotgun (WGS) entry which is preliminary data.</text>
</comment>
<dbReference type="PANTHER" id="PTHR47598:SF1">
    <property type="entry name" value="PEPTIDYL-PROLYL CIS-TRANS ISOMERASE FKBP17-2, CHLOROPLASTIC"/>
    <property type="match status" value="1"/>
</dbReference>
<dbReference type="InterPro" id="IPR001179">
    <property type="entry name" value="PPIase_FKBP_dom"/>
</dbReference>
<dbReference type="InterPro" id="IPR053111">
    <property type="entry name" value="Chloro_FKBP-type_PPIase"/>
</dbReference>
<dbReference type="GO" id="GO:0003755">
    <property type="term" value="F:peptidyl-prolyl cis-trans isomerase activity"/>
    <property type="evidence" value="ECO:0007669"/>
    <property type="project" value="UniProtKB-KW"/>
</dbReference>
<feature type="region of interest" description="Disordered" evidence="2">
    <location>
        <begin position="15"/>
        <end position="93"/>
    </location>
</feature>
<name>A0A8S1IQ54_9CHLO</name>
<feature type="compositionally biased region" description="Basic and acidic residues" evidence="2">
    <location>
        <begin position="32"/>
        <end position="42"/>
    </location>
</feature>
<evidence type="ECO:0000313" key="4">
    <source>
        <dbReference type="EMBL" id="CAD7697294.1"/>
    </source>
</evidence>
<dbReference type="Gene3D" id="3.10.50.40">
    <property type="match status" value="1"/>
</dbReference>
<keyword evidence="1" id="KW-0697">Rotamase</keyword>
<organism evidence="4 5">
    <name type="scientific">Ostreobium quekettii</name>
    <dbReference type="NCBI Taxonomy" id="121088"/>
    <lineage>
        <taxon>Eukaryota</taxon>
        <taxon>Viridiplantae</taxon>
        <taxon>Chlorophyta</taxon>
        <taxon>core chlorophytes</taxon>
        <taxon>Ulvophyceae</taxon>
        <taxon>TCBD clade</taxon>
        <taxon>Bryopsidales</taxon>
        <taxon>Ostreobineae</taxon>
        <taxon>Ostreobiaceae</taxon>
        <taxon>Ostreobium</taxon>
    </lineage>
</organism>
<dbReference type="InterPro" id="IPR046357">
    <property type="entry name" value="PPIase_dom_sf"/>
</dbReference>
<evidence type="ECO:0000259" key="3">
    <source>
        <dbReference type="PROSITE" id="PS50059"/>
    </source>
</evidence>
<dbReference type="GO" id="GO:0009507">
    <property type="term" value="C:chloroplast"/>
    <property type="evidence" value="ECO:0007669"/>
    <property type="project" value="TreeGrafter"/>
</dbReference>
<accession>A0A8S1IQ54</accession>
<evidence type="ECO:0000256" key="2">
    <source>
        <dbReference type="SAM" id="MobiDB-lite"/>
    </source>
</evidence>
<evidence type="ECO:0000256" key="1">
    <source>
        <dbReference type="PROSITE-ProRule" id="PRU00277"/>
    </source>
</evidence>
<dbReference type="OrthoDB" id="1902587at2759"/>